<proteinExistence type="predicted"/>
<name>A0ABV0PJU0_9TELE</name>
<protein>
    <submittedName>
        <fullName evidence="2">Uncharacterized protein</fullName>
    </submittedName>
</protein>
<reference evidence="2 3" key="1">
    <citation type="submission" date="2021-06" db="EMBL/GenBank/DDBJ databases">
        <authorList>
            <person name="Palmer J.M."/>
        </authorList>
    </citation>
    <scope>NUCLEOTIDE SEQUENCE [LARGE SCALE GENOMIC DNA]</scope>
    <source>
        <strain evidence="2 3">GA_2019</strain>
        <tissue evidence="2">Muscle</tissue>
    </source>
</reference>
<dbReference type="Proteomes" id="UP001476798">
    <property type="component" value="Unassembled WGS sequence"/>
</dbReference>
<feature type="chain" id="PRO_5046435472" evidence="1">
    <location>
        <begin position="19"/>
        <end position="131"/>
    </location>
</feature>
<organism evidence="2 3">
    <name type="scientific">Goodea atripinnis</name>
    <dbReference type="NCBI Taxonomy" id="208336"/>
    <lineage>
        <taxon>Eukaryota</taxon>
        <taxon>Metazoa</taxon>
        <taxon>Chordata</taxon>
        <taxon>Craniata</taxon>
        <taxon>Vertebrata</taxon>
        <taxon>Euteleostomi</taxon>
        <taxon>Actinopterygii</taxon>
        <taxon>Neopterygii</taxon>
        <taxon>Teleostei</taxon>
        <taxon>Neoteleostei</taxon>
        <taxon>Acanthomorphata</taxon>
        <taxon>Ovalentaria</taxon>
        <taxon>Atherinomorphae</taxon>
        <taxon>Cyprinodontiformes</taxon>
        <taxon>Goodeidae</taxon>
        <taxon>Goodea</taxon>
    </lineage>
</organism>
<accession>A0ABV0PJU0</accession>
<evidence type="ECO:0000313" key="2">
    <source>
        <dbReference type="EMBL" id="MEQ2183745.1"/>
    </source>
</evidence>
<keyword evidence="3" id="KW-1185">Reference proteome</keyword>
<gene>
    <name evidence="2" type="ORF">GOODEAATRI_001182</name>
</gene>
<evidence type="ECO:0000313" key="3">
    <source>
        <dbReference type="Proteomes" id="UP001476798"/>
    </source>
</evidence>
<sequence>PPLSVPWLLSLVLRCCAALGVAGGACWKQPELEGNGPNKSSSCPCLFPPKTTGQPGSLLLHCLAKDSVVNPFVVVCFFNRNYALHATISLFLETNKILTISRIDNTVRLNDMRSAVILVTVVMTIGPAINK</sequence>
<feature type="non-terminal residue" evidence="2">
    <location>
        <position position="1"/>
    </location>
</feature>
<evidence type="ECO:0000256" key="1">
    <source>
        <dbReference type="SAM" id="SignalP"/>
    </source>
</evidence>
<keyword evidence="1" id="KW-0732">Signal</keyword>
<feature type="signal peptide" evidence="1">
    <location>
        <begin position="1"/>
        <end position="18"/>
    </location>
</feature>
<comment type="caution">
    <text evidence="2">The sequence shown here is derived from an EMBL/GenBank/DDBJ whole genome shotgun (WGS) entry which is preliminary data.</text>
</comment>
<dbReference type="EMBL" id="JAHRIO010079999">
    <property type="protein sequence ID" value="MEQ2183745.1"/>
    <property type="molecule type" value="Genomic_DNA"/>
</dbReference>